<dbReference type="Pfam" id="PF13281">
    <property type="entry name" value="MAP3K_TRAF_bd"/>
    <property type="match status" value="1"/>
</dbReference>
<dbReference type="InterPro" id="IPR025136">
    <property type="entry name" value="MAP3K_TRAF-bd"/>
</dbReference>
<feature type="domain" description="MAP3K TRAFs-binding" evidence="1">
    <location>
        <begin position="95"/>
        <end position="437"/>
    </location>
</feature>
<keyword evidence="3" id="KW-1185">Reference proteome</keyword>
<sequence length="459" mass="51160">MSELDAVRDAGAAGAPDPLCFVLMPFGRKSDVTGATIDFDAVYRELIAPAVRAADLEPLRADEEVTGGIVHKPMFERLILCEFAVADLTFANANVFYELGVRHAVRPYSTVLLFAAGTRLPFDVELDRGIPYALTPTGAPADLDAARRRLSERLMAARDASVDSPVFQLIEGFPEIDRLKTDVFRDQVRYSTMWKERLERARRQGLQAVRAAERELGDLRNVEAGILVDVYLSYRAVNGHEEMVSLAARLPRPLARTPLVREQLGFALNRLGRREEAERVLLALIGERGPSSETYGLLGRVYKDMWSDAREAGEELLAEGLLEKAVEAYLAGFEADWRDAYPGINAVSLMEFQEPPDPRREQLLPVVAYAVDRRLDSGQSDYWDHATRLELAVLAKDEAATRRALGRALAMVRENWEPESTAGNLRLIREARSRRGDDVPWAEAAEQELLRRAGRSSAG</sequence>
<comment type="caution">
    <text evidence="2">The sequence shown here is derived from an EMBL/GenBank/DDBJ whole genome shotgun (WGS) entry which is preliminary data.</text>
</comment>
<dbReference type="Proteomes" id="UP001597402">
    <property type="component" value="Unassembled WGS sequence"/>
</dbReference>
<dbReference type="EMBL" id="JBHUHP010000023">
    <property type="protein sequence ID" value="MFD2093558.1"/>
    <property type="molecule type" value="Genomic_DNA"/>
</dbReference>
<evidence type="ECO:0000313" key="2">
    <source>
        <dbReference type="EMBL" id="MFD2093558.1"/>
    </source>
</evidence>
<organism evidence="2 3">
    <name type="scientific">Blastococcus deserti</name>
    <dbReference type="NCBI Taxonomy" id="2259033"/>
    <lineage>
        <taxon>Bacteria</taxon>
        <taxon>Bacillati</taxon>
        <taxon>Actinomycetota</taxon>
        <taxon>Actinomycetes</taxon>
        <taxon>Geodermatophilales</taxon>
        <taxon>Geodermatophilaceae</taxon>
        <taxon>Blastococcus</taxon>
    </lineage>
</organism>
<protein>
    <submittedName>
        <fullName evidence="2">TRAFs-binding domain-containing protein</fullName>
    </submittedName>
</protein>
<gene>
    <name evidence="2" type="ORF">ACFSHS_18515</name>
</gene>
<evidence type="ECO:0000313" key="3">
    <source>
        <dbReference type="Proteomes" id="UP001597402"/>
    </source>
</evidence>
<proteinExistence type="predicted"/>
<reference evidence="3" key="1">
    <citation type="journal article" date="2019" name="Int. J. Syst. Evol. Microbiol.">
        <title>The Global Catalogue of Microorganisms (GCM) 10K type strain sequencing project: providing services to taxonomists for standard genome sequencing and annotation.</title>
        <authorList>
            <consortium name="The Broad Institute Genomics Platform"/>
            <consortium name="The Broad Institute Genome Sequencing Center for Infectious Disease"/>
            <person name="Wu L."/>
            <person name="Ma J."/>
        </authorList>
    </citation>
    <scope>NUCLEOTIDE SEQUENCE [LARGE SCALE GENOMIC DNA]</scope>
    <source>
        <strain evidence="3">JCM 3338</strain>
    </source>
</reference>
<dbReference type="RefSeq" id="WP_376879266.1">
    <property type="nucleotide sequence ID" value="NZ_JBHUHP010000023.1"/>
</dbReference>
<name>A0ABW4XF49_9ACTN</name>
<evidence type="ECO:0000259" key="1">
    <source>
        <dbReference type="Pfam" id="PF13281"/>
    </source>
</evidence>
<accession>A0ABW4XF49</accession>